<keyword evidence="7 10" id="KW-0408">Iron</keyword>
<organism evidence="12 13">
    <name type="scientific">Clupea harengus</name>
    <name type="common">Atlantic herring</name>
    <dbReference type="NCBI Taxonomy" id="7950"/>
    <lineage>
        <taxon>Eukaryota</taxon>
        <taxon>Metazoa</taxon>
        <taxon>Chordata</taxon>
        <taxon>Craniata</taxon>
        <taxon>Vertebrata</taxon>
        <taxon>Euteleostomi</taxon>
        <taxon>Actinopterygii</taxon>
        <taxon>Neopterygii</taxon>
        <taxon>Teleostei</taxon>
        <taxon>Clupei</taxon>
        <taxon>Clupeiformes</taxon>
        <taxon>Clupeoidei</taxon>
        <taxon>Clupeidae</taxon>
        <taxon>Clupea</taxon>
    </lineage>
</organism>
<dbReference type="PROSITE" id="PS00086">
    <property type="entry name" value="CYTOCHROME_P450"/>
    <property type="match status" value="1"/>
</dbReference>
<evidence type="ECO:0000256" key="4">
    <source>
        <dbReference type="ARBA" id="ARBA00022617"/>
    </source>
</evidence>
<keyword evidence="12" id="KW-1185">Reference proteome</keyword>
<gene>
    <name evidence="13" type="primary">LOC105907219</name>
</gene>
<dbReference type="KEGG" id="char:105907219"/>
<evidence type="ECO:0000256" key="11">
    <source>
        <dbReference type="RuleBase" id="RU000461"/>
    </source>
</evidence>
<keyword evidence="8 11" id="KW-0503">Monooxygenase</keyword>
<dbReference type="GO" id="GO:0006805">
    <property type="term" value="P:xenobiotic metabolic process"/>
    <property type="evidence" value="ECO:0007669"/>
    <property type="project" value="TreeGrafter"/>
</dbReference>
<dbReference type="InterPro" id="IPR002401">
    <property type="entry name" value="Cyt_P450_E_grp-I"/>
</dbReference>
<keyword evidence="9" id="KW-0472">Membrane</keyword>
<dbReference type="InterPro" id="IPR036396">
    <property type="entry name" value="Cyt_P450_sf"/>
</dbReference>
<dbReference type="GO" id="GO:0005737">
    <property type="term" value="C:cytoplasm"/>
    <property type="evidence" value="ECO:0007669"/>
    <property type="project" value="TreeGrafter"/>
</dbReference>
<dbReference type="InterPro" id="IPR050182">
    <property type="entry name" value="Cytochrome_P450_fam2"/>
</dbReference>
<dbReference type="GO" id="GO:0020037">
    <property type="term" value="F:heme binding"/>
    <property type="evidence" value="ECO:0007669"/>
    <property type="project" value="InterPro"/>
</dbReference>
<dbReference type="PANTHER" id="PTHR24300">
    <property type="entry name" value="CYTOCHROME P450 508A4-RELATED"/>
    <property type="match status" value="1"/>
</dbReference>
<comment type="cofactor">
    <cofactor evidence="1 10">
        <name>heme</name>
        <dbReference type="ChEBI" id="CHEBI:30413"/>
    </cofactor>
</comment>
<dbReference type="GO" id="GO:0016020">
    <property type="term" value="C:membrane"/>
    <property type="evidence" value="ECO:0007669"/>
    <property type="project" value="UniProtKB-SubCell"/>
</dbReference>
<dbReference type="PRINTS" id="PR00463">
    <property type="entry name" value="EP450I"/>
</dbReference>
<evidence type="ECO:0000256" key="6">
    <source>
        <dbReference type="ARBA" id="ARBA00023002"/>
    </source>
</evidence>
<evidence type="ECO:0000313" key="12">
    <source>
        <dbReference type="Proteomes" id="UP000515152"/>
    </source>
</evidence>
<dbReference type="InterPro" id="IPR017972">
    <property type="entry name" value="Cyt_P450_CS"/>
</dbReference>
<dbReference type="OrthoDB" id="2789670at2759"/>
<name>A0A6P8EPN2_CLUHA</name>
<dbReference type="Gene3D" id="1.10.630.10">
    <property type="entry name" value="Cytochrome P450"/>
    <property type="match status" value="1"/>
</dbReference>
<dbReference type="PANTHER" id="PTHR24300:SF327">
    <property type="entry name" value="CYTOCHROME P450 2F2-RELATED"/>
    <property type="match status" value="1"/>
</dbReference>
<dbReference type="SUPFAM" id="SSF48264">
    <property type="entry name" value="Cytochrome P450"/>
    <property type="match status" value="1"/>
</dbReference>
<keyword evidence="5 10" id="KW-0479">Metal-binding</keyword>
<dbReference type="AlphaFoldDB" id="A0A6P8EPN2"/>
<accession>A0A6P8EPN2</accession>
<protein>
    <submittedName>
        <fullName evidence="13">Cytochrome P450 2F2-like</fullName>
    </submittedName>
</protein>
<evidence type="ECO:0000256" key="3">
    <source>
        <dbReference type="ARBA" id="ARBA00010617"/>
    </source>
</evidence>
<dbReference type="RefSeq" id="XP_031413799.1">
    <property type="nucleotide sequence ID" value="XM_031557939.2"/>
</dbReference>
<comment type="similarity">
    <text evidence="3 11">Belongs to the cytochrome P450 family.</text>
</comment>
<dbReference type="PRINTS" id="PR00385">
    <property type="entry name" value="P450"/>
</dbReference>
<evidence type="ECO:0000256" key="5">
    <source>
        <dbReference type="ARBA" id="ARBA00022723"/>
    </source>
</evidence>
<dbReference type="GO" id="GO:0005506">
    <property type="term" value="F:iron ion binding"/>
    <property type="evidence" value="ECO:0007669"/>
    <property type="project" value="InterPro"/>
</dbReference>
<evidence type="ECO:0000256" key="10">
    <source>
        <dbReference type="PIRSR" id="PIRSR602401-1"/>
    </source>
</evidence>
<dbReference type="InterPro" id="IPR001128">
    <property type="entry name" value="Cyt_P450"/>
</dbReference>
<dbReference type="GO" id="GO:0006082">
    <property type="term" value="P:organic acid metabolic process"/>
    <property type="evidence" value="ECO:0007669"/>
    <property type="project" value="TreeGrafter"/>
</dbReference>
<evidence type="ECO:0000256" key="8">
    <source>
        <dbReference type="ARBA" id="ARBA00023033"/>
    </source>
</evidence>
<evidence type="ECO:0000256" key="2">
    <source>
        <dbReference type="ARBA" id="ARBA00004370"/>
    </source>
</evidence>
<proteinExistence type="inferred from homology"/>
<sequence length="493" mass="55594">MMIGGLILVCLSLSLLFFLMVGWRPRGFPPGPTPLPLIGNLLQLDPKTPLKDLHKLAQRYGPVFSLYIGTTPAVVLTGQQALREALVSKAVEFTGRPNNIMMSHMTGGKGVILADVGPSWREHRRFALSTLRNFGLGKRSMEQRILEELTHVCALLEKSAGGSIDPQHLFHHAASNIICSIIFGSRFDYDDVYFQTLISMMEEINKLAIGPWAMLYDIAPVLRVLPLPFRKVFRNYQLLREHVQTVITQHKHTHTHTPAPRDLIDCYLQEIHKRAGDGSSFDDSHMESLLLDLFVAGTDTTSNTLRSACLYLMTHTHIQERCHQEIDSVLGSRECVSFDDRHSMPYVQAVLHESQRVADVVPLSVFHTTTAHTQLHGYSIPKGTMVIPNLSSALSEEGQWKSPREFNPHNFLNEHGEFFKPDAFLPFSAGSRVCLGESLARMELFLILVTLLRRFQLVWPEEEGVPDYELIFGATQSPKPYRMGVRIRNHTGI</sequence>
<evidence type="ECO:0000313" key="13">
    <source>
        <dbReference type="RefSeq" id="XP_031413799.1"/>
    </source>
</evidence>
<comment type="subcellular location">
    <subcellularLocation>
        <location evidence="2">Membrane</location>
    </subcellularLocation>
</comment>
<evidence type="ECO:0000256" key="7">
    <source>
        <dbReference type="ARBA" id="ARBA00023004"/>
    </source>
</evidence>
<dbReference type="GeneID" id="105907219"/>
<evidence type="ECO:0000256" key="1">
    <source>
        <dbReference type="ARBA" id="ARBA00001971"/>
    </source>
</evidence>
<keyword evidence="4 10" id="KW-0349">Heme</keyword>
<keyword evidence="6 11" id="KW-0560">Oxidoreductase</keyword>
<dbReference type="GO" id="GO:0016712">
    <property type="term" value="F:oxidoreductase activity, acting on paired donors, with incorporation or reduction of molecular oxygen, reduced flavin or flavoprotein as one donor, and incorporation of one atom of oxygen"/>
    <property type="evidence" value="ECO:0007669"/>
    <property type="project" value="TreeGrafter"/>
</dbReference>
<feature type="binding site" description="axial binding residue" evidence="10">
    <location>
        <position position="434"/>
    </location>
    <ligand>
        <name>heme</name>
        <dbReference type="ChEBI" id="CHEBI:30413"/>
    </ligand>
    <ligandPart>
        <name>Fe</name>
        <dbReference type="ChEBI" id="CHEBI:18248"/>
    </ligandPart>
</feature>
<dbReference type="Proteomes" id="UP000515152">
    <property type="component" value="Chromosome 20"/>
</dbReference>
<reference evidence="13" key="1">
    <citation type="submission" date="2025-08" db="UniProtKB">
        <authorList>
            <consortium name="RefSeq"/>
        </authorList>
    </citation>
    <scope>IDENTIFICATION</scope>
</reference>
<dbReference type="FunFam" id="1.10.630.10:FF:000004">
    <property type="entry name" value="cytochrome P450 2D15 isoform X1"/>
    <property type="match status" value="1"/>
</dbReference>
<evidence type="ECO:0000256" key="9">
    <source>
        <dbReference type="ARBA" id="ARBA00023136"/>
    </source>
</evidence>
<dbReference type="Pfam" id="PF00067">
    <property type="entry name" value="p450"/>
    <property type="match status" value="1"/>
</dbReference>